<proteinExistence type="predicted"/>
<reference evidence="2 3" key="1">
    <citation type="submission" date="2016-10" db="EMBL/GenBank/DDBJ databases">
        <title>Genome Sequence of Pseudomonas putida GM4FR.</title>
        <authorList>
            <person name="Poehlein A."/>
            <person name="Wemheuer F."/>
            <person name="Hollensteiner J."/>
            <person name="Wemheuer B."/>
        </authorList>
    </citation>
    <scope>NUCLEOTIDE SEQUENCE [LARGE SCALE GENOMIC DNA]</scope>
    <source>
        <strain evidence="2 3">GM4FR</strain>
    </source>
</reference>
<organism evidence="2 3">
    <name type="scientific">Pseudomonas putida</name>
    <name type="common">Arthrobacter siderocapsulatus</name>
    <dbReference type="NCBI Taxonomy" id="303"/>
    <lineage>
        <taxon>Bacteria</taxon>
        <taxon>Pseudomonadati</taxon>
        <taxon>Pseudomonadota</taxon>
        <taxon>Gammaproteobacteria</taxon>
        <taxon>Pseudomonadales</taxon>
        <taxon>Pseudomonadaceae</taxon>
        <taxon>Pseudomonas</taxon>
    </lineage>
</organism>
<evidence type="ECO:0000313" key="3">
    <source>
        <dbReference type="Proteomes" id="UP000186736"/>
    </source>
</evidence>
<evidence type="ECO:0000256" key="1">
    <source>
        <dbReference type="SAM" id="SignalP"/>
    </source>
</evidence>
<dbReference type="RefSeq" id="WP_075802482.1">
    <property type="nucleotide sequence ID" value="NZ_MKZO01000012.1"/>
</dbReference>
<dbReference type="AlphaFoldDB" id="A0A1Q9R7P8"/>
<dbReference type="OrthoDB" id="3699462at2"/>
<evidence type="ECO:0000313" key="2">
    <source>
        <dbReference type="EMBL" id="OLS63335.1"/>
    </source>
</evidence>
<sequence>MTMNTLSVSLLLGVALLVIAAQAPAQMSPAPPTTPALAFPPDEVAGYITAYDADERYCYIPVPTAGSGVTRVYDFLAGNAGCHDLNDKAQSVAFEDLPSATEILLTDNPTCSTTGSDVAVGKFWIKLKTTRKVTITDIMQLPYFFRFTKNTLIKPGLLLVDNYLKGDSTDALNALSCIRITTSRATLPKPTVPVHQIDENTQWVNWDDGFTFHCGGNRVLLGRAHFGDEEDPNEFRCGTPMQGETAITMRNHKTAARHEFNHYFVCPANTVMTGHEHDGDERGETRYTCAEAWAGNTPLYVLPDDYRTASLEENHHRFACGDGKALIGRAHWHDEKGETWYQCGTVYQQSPP</sequence>
<feature type="signal peptide" evidence="1">
    <location>
        <begin position="1"/>
        <end position="25"/>
    </location>
</feature>
<gene>
    <name evidence="2" type="ORF">PSEMO_14740</name>
</gene>
<comment type="caution">
    <text evidence="2">The sequence shown here is derived from an EMBL/GenBank/DDBJ whole genome shotgun (WGS) entry which is preliminary data.</text>
</comment>
<name>A0A1Q9R7P8_PSEPU</name>
<protein>
    <submittedName>
        <fullName evidence="2">Uncharacterized protein</fullName>
    </submittedName>
</protein>
<accession>A0A1Q9R7P8</accession>
<dbReference type="EMBL" id="MKZO01000012">
    <property type="protein sequence ID" value="OLS63335.1"/>
    <property type="molecule type" value="Genomic_DNA"/>
</dbReference>
<dbReference type="Proteomes" id="UP000186736">
    <property type="component" value="Unassembled WGS sequence"/>
</dbReference>
<feature type="chain" id="PRO_5012141534" evidence="1">
    <location>
        <begin position="26"/>
        <end position="352"/>
    </location>
</feature>
<keyword evidence="1" id="KW-0732">Signal</keyword>